<evidence type="ECO:0000256" key="1">
    <source>
        <dbReference type="SAM" id="SignalP"/>
    </source>
</evidence>
<keyword evidence="1" id="KW-0732">Signal</keyword>
<gene>
    <name evidence="2" type="ORF">RGQ30_05920</name>
</gene>
<evidence type="ECO:0000313" key="2">
    <source>
        <dbReference type="EMBL" id="BET25091.1"/>
    </source>
</evidence>
<evidence type="ECO:0008006" key="4">
    <source>
        <dbReference type="Google" id="ProtNLM"/>
    </source>
</evidence>
<accession>A0AA86MCN9</accession>
<name>A0AA86MCN9_9BURK</name>
<feature type="signal peptide" evidence="1">
    <location>
        <begin position="1"/>
        <end position="18"/>
    </location>
</feature>
<keyword evidence="3" id="KW-1185">Reference proteome</keyword>
<dbReference type="Proteomes" id="UP001329151">
    <property type="component" value="Chromosome"/>
</dbReference>
<sequence length="230" mass="25445">MKILSTLIALTVPVSAFAHLTWIEAGQANLSLSTGHNFPAKEIVVKGQYVESVRCVAADGEAFELKFDKKSTRYPYPDNTQNCVARLKTSLIELSTAQGVAHLEENKVDTLLVDKARRSKTFQEEYFKLSQIKPIEIGSPLYNSELAQFVHKPGDTDNIFLYRNGAPLAGVSVGLEYPETPITLWSNTDTDGKVKLLLQPKSKALLRTLISEESGNGFKSQFLSVTLNPR</sequence>
<dbReference type="KEGG" id="lto:RGQ30_05920"/>
<organism evidence="2 3">
    <name type="scientific">Limnobacter thiooxidans</name>
    <dbReference type="NCBI Taxonomy" id="131080"/>
    <lineage>
        <taxon>Bacteria</taxon>
        <taxon>Pseudomonadati</taxon>
        <taxon>Pseudomonadota</taxon>
        <taxon>Betaproteobacteria</taxon>
        <taxon>Burkholderiales</taxon>
        <taxon>Burkholderiaceae</taxon>
        <taxon>Limnobacter</taxon>
    </lineage>
</organism>
<dbReference type="RefSeq" id="WP_130558397.1">
    <property type="nucleotide sequence ID" value="NZ_AP028947.1"/>
</dbReference>
<reference evidence="2 3" key="1">
    <citation type="submission" date="2023-10" db="EMBL/GenBank/DDBJ databases">
        <title>Complete Genome Sequence of Limnobacter thiooxidans CS-K2T, Isolated from freshwater lake sediments in Bavaria, Germany.</title>
        <authorList>
            <person name="Naruki M."/>
            <person name="Watanabe A."/>
            <person name="Warashina T."/>
            <person name="Morita T."/>
            <person name="Arakawa K."/>
        </authorList>
    </citation>
    <scope>NUCLEOTIDE SEQUENCE [LARGE SCALE GENOMIC DNA]</scope>
    <source>
        <strain evidence="2 3">CS-K2</strain>
    </source>
</reference>
<evidence type="ECO:0000313" key="3">
    <source>
        <dbReference type="Proteomes" id="UP001329151"/>
    </source>
</evidence>
<dbReference type="EMBL" id="AP028947">
    <property type="protein sequence ID" value="BET25091.1"/>
    <property type="molecule type" value="Genomic_DNA"/>
</dbReference>
<protein>
    <recommendedName>
        <fullName evidence="4">DUF4198 domain-containing protein</fullName>
    </recommendedName>
</protein>
<dbReference type="AlphaFoldDB" id="A0AA86MCN9"/>
<feature type="chain" id="PRO_5045943632" description="DUF4198 domain-containing protein" evidence="1">
    <location>
        <begin position="19"/>
        <end position="230"/>
    </location>
</feature>
<proteinExistence type="predicted"/>